<feature type="region of interest" description="Disordered" evidence="4">
    <location>
        <begin position="440"/>
        <end position="470"/>
    </location>
</feature>
<feature type="region of interest" description="Disordered" evidence="4">
    <location>
        <begin position="315"/>
        <end position="334"/>
    </location>
</feature>
<protein>
    <submittedName>
        <fullName evidence="5">FAM161 centrosomal protein B</fullName>
    </submittedName>
</protein>
<dbReference type="OMA" id="AMCTERE"/>
<dbReference type="STRING" id="7897.ENSLACP00000020915"/>
<reference evidence="6" key="1">
    <citation type="submission" date="2011-08" db="EMBL/GenBank/DDBJ databases">
        <title>The draft genome of Latimeria chalumnae.</title>
        <authorList>
            <person name="Di Palma F."/>
            <person name="Alfoldi J."/>
            <person name="Johnson J."/>
            <person name="Berlin A."/>
            <person name="Gnerre S."/>
            <person name="Jaffe D."/>
            <person name="MacCallum I."/>
            <person name="Young S."/>
            <person name="Walker B.J."/>
            <person name="Lander E."/>
            <person name="Lindblad-Toh K."/>
        </authorList>
    </citation>
    <scope>NUCLEOTIDE SEQUENCE [LARGE SCALE GENOMIC DNA]</scope>
    <source>
        <strain evidence="6">Wild caught</strain>
    </source>
</reference>
<dbReference type="OrthoDB" id="2150121at2759"/>
<evidence type="ECO:0000256" key="2">
    <source>
        <dbReference type="ARBA" id="ARBA00023054"/>
    </source>
</evidence>
<reference evidence="5" key="3">
    <citation type="submission" date="2025-09" db="UniProtKB">
        <authorList>
            <consortium name="Ensembl"/>
        </authorList>
    </citation>
    <scope>IDENTIFICATION</scope>
</reference>
<dbReference type="PANTHER" id="PTHR21501:SF4">
    <property type="entry name" value="PROTEIN FAM161B"/>
    <property type="match status" value="1"/>
</dbReference>
<feature type="compositionally biased region" description="Polar residues" evidence="4">
    <location>
        <begin position="175"/>
        <end position="198"/>
    </location>
</feature>
<dbReference type="GeneTree" id="ENSGT00940000159998"/>
<dbReference type="Proteomes" id="UP000008672">
    <property type="component" value="Unassembled WGS sequence"/>
</dbReference>
<name>H3BG94_LATCH</name>
<evidence type="ECO:0000256" key="4">
    <source>
        <dbReference type="SAM" id="MobiDB-lite"/>
    </source>
</evidence>
<gene>
    <name evidence="5" type="primary">FAM161B</name>
</gene>
<dbReference type="EMBL" id="AFYH01003241">
    <property type="status" value="NOT_ANNOTATED_CDS"/>
    <property type="molecule type" value="Genomic_DNA"/>
</dbReference>
<dbReference type="PANTHER" id="PTHR21501">
    <property type="entry name" value="PROTEIN FAM-161"/>
    <property type="match status" value="1"/>
</dbReference>
<dbReference type="GO" id="GO:0005929">
    <property type="term" value="C:cilium"/>
    <property type="evidence" value="ECO:0007669"/>
    <property type="project" value="TreeGrafter"/>
</dbReference>
<dbReference type="HOGENOM" id="CLU_010955_1_0_1"/>
<feature type="compositionally biased region" description="Basic and acidic residues" evidence="4">
    <location>
        <begin position="646"/>
        <end position="663"/>
    </location>
</feature>
<dbReference type="EMBL" id="AFYH01003240">
    <property type="status" value="NOT_ANNOTATED_CDS"/>
    <property type="molecule type" value="Genomic_DNA"/>
</dbReference>
<dbReference type="Pfam" id="PF10595">
    <property type="entry name" value="FAM161A_B"/>
    <property type="match status" value="1"/>
</dbReference>
<dbReference type="eggNOG" id="ENOG502R2CY">
    <property type="taxonomic scope" value="Eukaryota"/>
</dbReference>
<dbReference type="InterPro" id="IPR051655">
    <property type="entry name" value="FAM161"/>
</dbReference>
<proteinExistence type="inferred from homology"/>
<accession>H3BG94</accession>
<dbReference type="GO" id="GO:0044782">
    <property type="term" value="P:cilium organization"/>
    <property type="evidence" value="ECO:0007669"/>
    <property type="project" value="TreeGrafter"/>
</dbReference>
<feature type="compositionally biased region" description="Acidic residues" evidence="4">
    <location>
        <begin position="636"/>
        <end position="645"/>
    </location>
</feature>
<dbReference type="AlphaFoldDB" id="H3BG94"/>
<feature type="coiled-coil region" evidence="3">
    <location>
        <begin position="499"/>
        <end position="526"/>
    </location>
</feature>
<comment type="similarity">
    <text evidence="1">Belongs to the FAM161 family.</text>
</comment>
<keyword evidence="2 3" id="KW-0175">Coiled coil</keyword>
<evidence type="ECO:0000313" key="5">
    <source>
        <dbReference type="Ensembl" id="ENSLACP00000020915.2"/>
    </source>
</evidence>
<sequence>MKYLKGDFSAMMPNSQKVSFNINLCDKPTVHSGNENEKEETEYSSLYQVFPPKASSDSEEEELFNPAMNCSGTEELLDFLRQDGSVLSDQQFHDRLQVLKNTYRQRLLELGTIYHKQLEEKMREGGQSQLKREDNILKPKVSKELEQFFINTREQRILKEKSSKPCASRREFLRRTSSMSELSSEGQYGNDGYSQLKKSNQRPKSAVWPLNITVPQPFSMMVREAQKKSQLLNSRVSLELEKQLVERQKEEAECQKQFRASSVPAHVYLPLYNEICERGEERRRVGTEKRKEHLLATQKPFSFVEREKKQREEIRGRLQQEAQQSQNHEVKVKKKIPSSVLDPAVSDKLKEAELYRKIHIQMRAMDLLKSSSAPIKVQPQRRETDKTSSLKTKQEKLGFLDEGPKFWPKVNDVVPDFERLYQTFQKEARRKKELKETTRCEPFKLRTSNLPPRQSKKTEETVQESQSTVKTRLRRSCSFSGVSALSSDTLPTYITDAERRRQSAIRNSLEKKLNKEKEQARWMEQHRMNSQTMKKNVMRRAKAMDTHKSLAETYKEKLKQNRQNDQRRMREYKEELEEMKKRVRDRSYLFEQVTQKNAKTKAEQHYRKTLSQLGLDEEFVRSKGKHAGDTPLTVCDAEEEQESESEVQHRDVSSKRESEKDSENEYETSQGKTDQRVSQDESGRDPLIEHETAQEKSDQKEERIPDTAEA</sequence>
<dbReference type="Ensembl" id="ENSLACT00000021055.2">
    <property type="protein sequence ID" value="ENSLACP00000020915.2"/>
    <property type="gene ID" value="ENSLACG00000018376.2"/>
</dbReference>
<feature type="compositionally biased region" description="Basic and acidic residues" evidence="4">
    <location>
        <begin position="673"/>
        <end position="710"/>
    </location>
</feature>
<dbReference type="InParanoid" id="H3BG94"/>
<feature type="region of interest" description="Disordered" evidence="4">
    <location>
        <begin position="168"/>
        <end position="200"/>
    </location>
</feature>
<feature type="region of interest" description="Disordered" evidence="4">
    <location>
        <begin position="595"/>
        <end position="710"/>
    </location>
</feature>
<dbReference type="KEGG" id="lcm:102364159"/>
<evidence type="ECO:0000256" key="1">
    <source>
        <dbReference type="ARBA" id="ARBA00006663"/>
    </source>
</evidence>
<feature type="coiled-coil region" evidence="3">
    <location>
        <begin position="555"/>
        <end position="586"/>
    </location>
</feature>
<evidence type="ECO:0000313" key="6">
    <source>
        <dbReference type="Proteomes" id="UP000008672"/>
    </source>
</evidence>
<organism evidence="5 6">
    <name type="scientific">Latimeria chalumnae</name>
    <name type="common">Coelacanth</name>
    <dbReference type="NCBI Taxonomy" id="7897"/>
    <lineage>
        <taxon>Eukaryota</taxon>
        <taxon>Metazoa</taxon>
        <taxon>Chordata</taxon>
        <taxon>Craniata</taxon>
        <taxon>Vertebrata</taxon>
        <taxon>Euteleostomi</taxon>
        <taxon>Coelacanthiformes</taxon>
        <taxon>Coelacanthidae</taxon>
        <taxon>Latimeria</taxon>
    </lineage>
</organism>
<dbReference type="GO" id="GO:0005856">
    <property type="term" value="C:cytoskeleton"/>
    <property type="evidence" value="ECO:0007669"/>
    <property type="project" value="UniProtKB-ARBA"/>
</dbReference>
<dbReference type="InterPro" id="IPR019579">
    <property type="entry name" value="FAM161A/B"/>
</dbReference>
<dbReference type="FunCoup" id="H3BG94">
    <property type="interactions" value="102"/>
</dbReference>
<reference evidence="5" key="2">
    <citation type="submission" date="2025-08" db="UniProtKB">
        <authorList>
            <consortium name="Ensembl"/>
        </authorList>
    </citation>
    <scope>IDENTIFICATION</scope>
</reference>
<evidence type="ECO:0000256" key="3">
    <source>
        <dbReference type="SAM" id="Coils"/>
    </source>
</evidence>
<keyword evidence="6" id="KW-1185">Reference proteome</keyword>